<dbReference type="InterPro" id="IPR006311">
    <property type="entry name" value="TAT_signal"/>
</dbReference>
<feature type="signal peptide" evidence="1">
    <location>
        <begin position="1"/>
        <end position="26"/>
    </location>
</feature>
<dbReference type="InterPro" id="IPR022409">
    <property type="entry name" value="PKD/Chitinase_dom"/>
</dbReference>
<dbReference type="EMBL" id="JACBZM010000001">
    <property type="protein sequence ID" value="NYI43474.1"/>
    <property type="molecule type" value="Genomic_DNA"/>
</dbReference>
<dbReference type="SUPFAM" id="SSF49299">
    <property type="entry name" value="PKD domain"/>
    <property type="match status" value="1"/>
</dbReference>
<evidence type="ECO:0000256" key="1">
    <source>
        <dbReference type="SAM" id="SignalP"/>
    </source>
</evidence>
<dbReference type="Gene3D" id="2.130.10.10">
    <property type="entry name" value="YVTN repeat-like/Quinoprotein amine dehydrogenase"/>
    <property type="match status" value="1"/>
</dbReference>
<dbReference type="Pfam" id="PF18911">
    <property type="entry name" value="PKD_4"/>
    <property type="match status" value="1"/>
</dbReference>
<gene>
    <name evidence="3" type="ORF">BJ993_000554</name>
</gene>
<dbReference type="PROSITE" id="PS51318">
    <property type="entry name" value="TAT"/>
    <property type="match status" value="1"/>
</dbReference>
<dbReference type="InterPro" id="IPR013783">
    <property type="entry name" value="Ig-like_fold"/>
</dbReference>
<dbReference type="SUPFAM" id="SSF82171">
    <property type="entry name" value="DPP6 N-terminal domain-like"/>
    <property type="match status" value="1"/>
</dbReference>
<dbReference type="InterPro" id="IPR035986">
    <property type="entry name" value="PKD_dom_sf"/>
</dbReference>
<name>A0A7Y9ZDK9_9ACTN</name>
<dbReference type="InterPro" id="IPR000601">
    <property type="entry name" value="PKD_dom"/>
</dbReference>
<dbReference type="RefSeq" id="WP_179647648.1">
    <property type="nucleotide sequence ID" value="NZ_JACBZM010000001.1"/>
</dbReference>
<evidence type="ECO:0000259" key="2">
    <source>
        <dbReference type="PROSITE" id="PS50093"/>
    </source>
</evidence>
<dbReference type="GO" id="GO:0005975">
    <property type="term" value="P:carbohydrate metabolic process"/>
    <property type="evidence" value="ECO:0007669"/>
    <property type="project" value="UniProtKB-ARBA"/>
</dbReference>
<reference evidence="3 4" key="1">
    <citation type="submission" date="2020-07" db="EMBL/GenBank/DDBJ databases">
        <title>Sequencing the genomes of 1000 actinobacteria strains.</title>
        <authorList>
            <person name="Klenk H.-P."/>
        </authorList>
    </citation>
    <scope>NUCLEOTIDE SEQUENCE [LARGE SCALE GENOMIC DNA]</scope>
    <source>
        <strain evidence="3 4">DSM 15131</strain>
    </source>
</reference>
<dbReference type="Proteomes" id="UP000562045">
    <property type="component" value="Unassembled WGS sequence"/>
</dbReference>
<proteinExistence type="predicted"/>
<dbReference type="CDD" id="cd00146">
    <property type="entry name" value="PKD"/>
    <property type="match status" value="1"/>
</dbReference>
<comment type="caution">
    <text evidence="3">The sequence shown here is derived from an EMBL/GenBank/DDBJ whole genome shotgun (WGS) entry which is preliminary data.</text>
</comment>
<organism evidence="3 4">
    <name type="scientific">Nocardioides aromaticivorans</name>
    <dbReference type="NCBI Taxonomy" id="200618"/>
    <lineage>
        <taxon>Bacteria</taxon>
        <taxon>Bacillati</taxon>
        <taxon>Actinomycetota</taxon>
        <taxon>Actinomycetes</taxon>
        <taxon>Propionibacteriales</taxon>
        <taxon>Nocardioidaceae</taxon>
        <taxon>Nocardioides</taxon>
    </lineage>
</organism>
<dbReference type="SMART" id="SM00089">
    <property type="entry name" value="PKD"/>
    <property type="match status" value="1"/>
</dbReference>
<feature type="chain" id="PRO_5039358950" evidence="1">
    <location>
        <begin position="27"/>
        <end position="959"/>
    </location>
</feature>
<dbReference type="InterPro" id="IPR015943">
    <property type="entry name" value="WD40/YVTN_repeat-like_dom_sf"/>
</dbReference>
<evidence type="ECO:0000313" key="3">
    <source>
        <dbReference type="EMBL" id="NYI43474.1"/>
    </source>
</evidence>
<accession>A0A7Y9ZDK9</accession>
<dbReference type="Gene3D" id="2.60.40.10">
    <property type="entry name" value="Immunoglobulins"/>
    <property type="match status" value="1"/>
</dbReference>
<feature type="domain" description="PKD" evidence="2">
    <location>
        <begin position="669"/>
        <end position="757"/>
    </location>
</feature>
<sequence length="959" mass="98821">MRHPHRRTLSVVLAAALAAAALTAAAAGPPAGAQPAHQRLIPSAVPATTPNILDGRILAIAEVGRKVFVGGTFTIAQNPGTSAQLPTPYLLAYDRLTGTLDQTFAPALDGSVNALVPSADGSALYVAGTFKLAGTTKVRNIIKIDTSTGALVTAFRNPSPNGSVLDIALVGNRLLLAGSFTTVATLPRAGLASLDATTGAVDDYLRIAVDTNHNWPSGTAKAPVGVAKLAASPDGTRLAAIGNFKHADGLDRDQVMLVNLGPDSATVAPDWKTLRYTPACQKNAFDSYVRDVDFSPDGSYFVVASSGAGYNGTLCDSAARFDVAVTGQDVQPVWQAATGQDSLLSVSVADNAVYVGGHQKWLNAIQSGADEQAGQVPRPGLAALDPDNGIPLTWNPGRNPTGVGAEELLATDNGIYVGSDTEYIGDGLYRRARLAFFPVDGGSAPVSIADPVLPRSLYRLSGTTVTTRAFTGTTATTPTTVPTTGGANWNSVRGAFMVGTKLVYGANDNKLHYRTFDGSAFGPDTVIDPYNDPVWSNVTLSGGTRTYRGRVPTLYGQLSGVTGMAYAQHRLYYTRSGQSKIFWRWFSPDSLIVGAQEFSVPSSAFPVLRDVRNLFYADGRLWAGMTTNDLWSMPVTNGIASGGWTRISGGGIDTNPQWSSGTMFLGPLTNQLPTSSFTTTCAGQTCAFDGRASTDADGTVVGWSWDFGDGTTATGPQPSHLYTAAGTYQVTLTVTDERGGTGSSAQPVVIEGTTSPVAFRDSTGKVTNATSIVSPIPATAQAGDGLVAVVSTATTTVPAAPAGWTQVGQAATTDSMTTVVWQRVAAADDAGRNVTVAFGATAVKATLTVLAYSGTDPGGPVAALAGAAETTATTAHRSPTVTTPGGWVVTVWSDRSSATTTFAEPAGSSVRQRLIGVGGGHVDQLVVDTGGPVAAGQYGDQVASTDAAAKGSSVVIALH</sequence>
<keyword evidence="1" id="KW-0732">Signal</keyword>
<dbReference type="PROSITE" id="PS50093">
    <property type="entry name" value="PKD"/>
    <property type="match status" value="1"/>
</dbReference>
<dbReference type="AlphaFoldDB" id="A0A7Y9ZDK9"/>
<evidence type="ECO:0000313" key="4">
    <source>
        <dbReference type="Proteomes" id="UP000562045"/>
    </source>
</evidence>
<protein>
    <submittedName>
        <fullName evidence="3">PKD repeat protein</fullName>
    </submittedName>
</protein>